<dbReference type="PANTHER" id="PTHR43758:SF2">
    <property type="entry name" value="OXIDIZED PURINE NUCLEOSIDE TRIPHOSPHATE HYDROLASE"/>
    <property type="match status" value="1"/>
</dbReference>
<evidence type="ECO:0000259" key="7">
    <source>
        <dbReference type="Pfam" id="PF13679"/>
    </source>
</evidence>
<feature type="compositionally biased region" description="Basic and acidic residues" evidence="6">
    <location>
        <begin position="647"/>
        <end position="659"/>
    </location>
</feature>
<keyword evidence="9" id="KW-1185">Reference proteome</keyword>
<dbReference type="Gene3D" id="3.90.79.10">
    <property type="entry name" value="Nucleoside Triphosphate Pyrophosphohydrolase"/>
    <property type="match status" value="1"/>
</dbReference>
<keyword evidence="5" id="KW-0460">Magnesium</keyword>
<protein>
    <recommendedName>
        <fullName evidence="7">Methyltransferase domain-containing protein</fullName>
    </recommendedName>
</protein>
<evidence type="ECO:0000313" key="9">
    <source>
        <dbReference type="Proteomes" id="UP001530293"/>
    </source>
</evidence>
<dbReference type="Proteomes" id="UP001530293">
    <property type="component" value="Unassembled WGS sequence"/>
</dbReference>
<feature type="domain" description="Methyltransferase" evidence="7">
    <location>
        <begin position="363"/>
        <end position="520"/>
    </location>
</feature>
<comment type="cofactor">
    <cofactor evidence="1">
        <name>Mg(2+)</name>
        <dbReference type="ChEBI" id="CHEBI:18420"/>
    </cofactor>
</comment>
<dbReference type="PANTHER" id="PTHR43758">
    <property type="entry name" value="7,8-DIHYDRO-8-OXOGUANINE TRIPHOSPHATASE"/>
    <property type="match status" value="1"/>
</dbReference>
<reference evidence="8 9" key="1">
    <citation type="submission" date="2024-10" db="EMBL/GenBank/DDBJ databases">
        <title>Updated reference genomes for cyclostephanoid diatoms.</title>
        <authorList>
            <person name="Roberts W.R."/>
            <person name="Alverson A.J."/>
        </authorList>
    </citation>
    <scope>NUCLEOTIDE SEQUENCE [LARGE SCALE GENOMIC DNA]</scope>
    <source>
        <strain evidence="8 9">AJA232-27</strain>
    </source>
</reference>
<dbReference type="GO" id="GO:0046872">
    <property type="term" value="F:metal ion binding"/>
    <property type="evidence" value="ECO:0007669"/>
    <property type="project" value="UniProtKB-KW"/>
</dbReference>
<evidence type="ECO:0000256" key="5">
    <source>
        <dbReference type="ARBA" id="ARBA00022842"/>
    </source>
</evidence>
<feature type="compositionally biased region" description="Basic and acidic residues" evidence="6">
    <location>
        <begin position="601"/>
        <end position="626"/>
    </location>
</feature>
<evidence type="ECO:0000256" key="1">
    <source>
        <dbReference type="ARBA" id="ARBA00001946"/>
    </source>
</evidence>
<gene>
    <name evidence="8" type="ORF">ACHAWU_009188</name>
</gene>
<feature type="region of interest" description="Disordered" evidence="6">
    <location>
        <begin position="64"/>
        <end position="83"/>
    </location>
</feature>
<feature type="region of interest" description="Disordered" evidence="6">
    <location>
        <begin position="601"/>
        <end position="659"/>
    </location>
</feature>
<accession>A0ABD3MHI4</accession>
<feature type="compositionally biased region" description="Basic residues" evidence="6">
    <location>
        <begin position="628"/>
        <end position="637"/>
    </location>
</feature>
<evidence type="ECO:0000313" key="8">
    <source>
        <dbReference type="EMBL" id="KAL3763504.1"/>
    </source>
</evidence>
<dbReference type="GO" id="GO:0016787">
    <property type="term" value="F:hydrolase activity"/>
    <property type="evidence" value="ECO:0007669"/>
    <property type="project" value="UniProtKB-KW"/>
</dbReference>
<dbReference type="Pfam" id="PF13679">
    <property type="entry name" value="Methyltransf_32"/>
    <property type="match status" value="1"/>
</dbReference>
<dbReference type="CDD" id="cd03427">
    <property type="entry name" value="NUDIX_MTH1_Nudt1"/>
    <property type="match status" value="1"/>
</dbReference>
<evidence type="ECO:0000256" key="6">
    <source>
        <dbReference type="SAM" id="MobiDB-lite"/>
    </source>
</evidence>
<evidence type="ECO:0000256" key="3">
    <source>
        <dbReference type="ARBA" id="ARBA00022723"/>
    </source>
</evidence>
<comment type="caution">
    <text evidence="8">The sequence shown here is derived from an EMBL/GenBank/DDBJ whole genome shotgun (WGS) entry which is preliminary data.</text>
</comment>
<dbReference type="InterPro" id="IPR015797">
    <property type="entry name" value="NUDIX_hydrolase-like_dom_sf"/>
</dbReference>
<dbReference type="EMBL" id="JALLBG020000121">
    <property type="protein sequence ID" value="KAL3763504.1"/>
    <property type="molecule type" value="Genomic_DNA"/>
</dbReference>
<feature type="compositionally biased region" description="Low complexity" evidence="6">
    <location>
        <begin position="207"/>
        <end position="216"/>
    </location>
</feature>
<dbReference type="SUPFAM" id="SSF55811">
    <property type="entry name" value="Nudix"/>
    <property type="match status" value="1"/>
</dbReference>
<evidence type="ECO:0000256" key="4">
    <source>
        <dbReference type="ARBA" id="ARBA00022801"/>
    </source>
</evidence>
<organism evidence="8 9">
    <name type="scientific">Discostella pseudostelligera</name>
    <dbReference type="NCBI Taxonomy" id="259834"/>
    <lineage>
        <taxon>Eukaryota</taxon>
        <taxon>Sar</taxon>
        <taxon>Stramenopiles</taxon>
        <taxon>Ochrophyta</taxon>
        <taxon>Bacillariophyta</taxon>
        <taxon>Coscinodiscophyceae</taxon>
        <taxon>Thalassiosirophycidae</taxon>
        <taxon>Stephanodiscales</taxon>
        <taxon>Stephanodiscaceae</taxon>
        <taxon>Discostella</taxon>
    </lineage>
</organism>
<evidence type="ECO:0000256" key="2">
    <source>
        <dbReference type="ARBA" id="ARBA00005582"/>
    </source>
</evidence>
<proteinExistence type="inferred from homology"/>
<keyword evidence="4" id="KW-0378">Hydrolase</keyword>
<comment type="similarity">
    <text evidence="2">Belongs to the Nudix hydrolase family.</text>
</comment>
<keyword evidence="3" id="KW-0479">Metal-binding</keyword>
<feature type="region of interest" description="Disordered" evidence="6">
    <location>
        <begin position="187"/>
        <end position="216"/>
    </location>
</feature>
<sequence length="696" mass="76876">MREKYTHFDHRLPSSRLGTRHQSLASYLGAVSSDDSVAAATRPTEFSLVVILSRNDDQTRIHVGGVDGDGDSDNNDNNCHKDTTGANNLSNISILLGKKLRGFGSGFYNCFGGKLEPSLNEHAHPAKGAVRELEEECGIHVSLEEMEQSFVGKIHFTFEDHDENRDMLVHLFCVFISLDMSSSSPSHHVTIDGTDNIHTGQSEKQTKQSTASASSQTTIVPMNQIRGCDEIEPCWFHNIHDIPLHQMFADDSIWLTMLLDHYNAWCGGEGNSAEHEVGCPTLPLSPPPKFNFDARFHFHAGGTKTNSIMHYFIQIQNTSSSPTSSLRKKEAGGVFTLEQRLFHALHTNNIHSPSIKEFKENWAMANAVRTYMKDNESRMEYVLDVAGGHGALAALFLLLVPECHTAVVIDPAECNSGKFGVREAWSQFWSTNADDSNTDARNNRNLPNSTLPTKTKELRYRHECLRTGLRAELDSILQNVKNTSVTIVACHACQHLTDETLQIASEYGVNVAVMPCCQKDHDGWWKKLAQGLVTTGGGNSNGKNNNATLSIGALMDVLAAGKMMSWDAGLSAGVRYRVKMKLMDESISQQNRMILCKAVTRDDDGNDRDRGGGGGRTKDKRKEMAHARLTRAYHRAHRLPDKGGPSEVEKEPPEGLHDRTRILSTTRWDARSLLAGVCIGAAVSMSIASLTLARKK</sequence>
<dbReference type="AlphaFoldDB" id="A0ABD3MHI4"/>
<dbReference type="InterPro" id="IPR025714">
    <property type="entry name" value="Methyltranfer_dom"/>
</dbReference>
<name>A0ABD3MHI4_9STRA</name>